<evidence type="ECO:0000313" key="3">
    <source>
        <dbReference type="EMBL" id="SIQ85766.1"/>
    </source>
</evidence>
<dbReference type="PROSITE" id="PS50110">
    <property type="entry name" value="RESPONSE_REGULATORY"/>
    <property type="match status" value="1"/>
</dbReference>
<dbReference type="GO" id="GO:0000160">
    <property type="term" value="P:phosphorelay signal transduction system"/>
    <property type="evidence" value="ECO:0007669"/>
    <property type="project" value="InterPro"/>
</dbReference>
<evidence type="ECO:0000313" key="4">
    <source>
        <dbReference type="Proteomes" id="UP000185924"/>
    </source>
</evidence>
<dbReference type="Pfam" id="PF00072">
    <property type="entry name" value="Response_reg"/>
    <property type="match status" value="1"/>
</dbReference>
<dbReference type="STRING" id="1077936.SAMN05421545_1388"/>
<dbReference type="InterPro" id="IPR011006">
    <property type="entry name" value="CheY-like_superfamily"/>
</dbReference>
<dbReference type="AlphaFoldDB" id="A0A1N6W748"/>
<accession>A0A1N6W748</accession>
<dbReference type="EMBL" id="FTNM01000002">
    <property type="protein sequence ID" value="SIQ85766.1"/>
    <property type="molecule type" value="Genomic_DNA"/>
</dbReference>
<proteinExistence type="predicted"/>
<gene>
    <name evidence="3" type="ORF">SAMN05421545_1388</name>
</gene>
<feature type="domain" description="Response regulatory" evidence="2">
    <location>
        <begin position="6"/>
        <end position="136"/>
    </location>
</feature>
<evidence type="ECO:0000256" key="1">
    <source>
        <dbReference type="PROSITE-ProRule" id="PRU00169"/>
    </source>
</evidence>
<dbReference type="InterPro" id="IPR052893">
    <property type="entry name" value="TCS_response_regulator"/>
</dbReference>
<feature type="modified residue" description="4-aspartylphosphate" evidence="1">
    <location>
        <position position="68"/>
    </location>
</feature>
<dbReference type="SUPFAM" id="SSF52172">
    <property type="entry name" value="CheY-like"/>
    <property type="match status" value="1"/>
</dbReference>
<dbReference type="RefSeq" id="WP_007657726.1">
    <property type="nucleotide sequence ID" value="NZ_FTNM01000002.1"/>
</dbReference>
<dbReference type="SMART" id="SM00448">
    <property type="entry name" value="REC"/>
    <property type="match status" value="1"/>
</dbReference>
<dbReference type="Gene3D" id="3.40.50.2300">
    <property type="match status" value="1"/>
</dbReference>
<protein>
    <submittedName>
        <fullName evidence="3">Response regulator receiver domain-containing protein</fullName>
    </submittedName>
</protein>
<dbReference type="Proteomes" id="UP000185924">
    <property type="component" value="Unassembled WGS sequence"/>
</dbReference>
<name>A0A1N6W748_9BACT</name>
<keyword evidence="4" id="KW-1185">Reference proteome</keyword>
<dbReference type="PANTHER" id="PTHR44520">
    <property type="entry name" value="RESPONSE REGULATOR RCP1-RELATED"/>
    <property type="match status" value="1"/>
</dbReference>
<sequence length="136" mass="15528">MNKIPCILLVDDDETTNYVNTLIIKKSGIVEEIMVALNGQQAHAIIQNRFSTGNPECKSDIPLIVLLDINMPIMDGLEFMEFFDSLEDRIKDKVTVFVLTTSSHPHDLEKMYEYGVQGFINKPLQREELEELANLQ</sequence>
<dbReference type="PANTHER" id="PTHR44520:SF2">
    <property type="entry name" value="RESPONSE REGULATOR RCP1"/>
    <property type="match status" value="1"/>
</dbReference>
<reference evidence="4" key="1">
    <citation type="submission" date="2017-01" db="EMBL/GenBank/DDBJ databases">
        <authorList>
            <person name="Varghese N."/>
            <person name="Submissions S."/>
        </authorList>
    </citation>
    <scope>NUCLEOTIDE SEQUENCE [LARGE SCALE GENOMIC DNA]</scope>
    <source>
        <strain evidence="4">DM9</strain>
    </source>
</reference>
<evidence type="ECO:0000259" key="2">
    <source>
        <dbReference type="PROSITE" id="PS50110"/>
    </source>
</evidence>
<keyword evidence="1" id="KW-0597">Phosphoprotein</keyword>
<dbReference type="OrthoDB" id="1524091at2"/>
<dbReference type="InterPro" id="IPR001789">
    <property type="entry name" value="Sig_transdc_resp-reg_receiver"/>
</dbReference>
<organism evidence="3 4">
    <name type="scientific">Pontibacter lucknowensis</name>
    <dbReference type="NCBI Taxonomy" id="1077936"/>
    <lineage>
        <taxon>Bacteria</taxon>
        <taxon>Pseudomonadati</taxon>
        <taxon>Bacteroidota</taxon>
        <taxon>Cytophagia</taxon>
        <taxon>Cytophagales</taxon>
        <taxon>Hymenobacteraceae</taxon>
        <taxon>Pontibacter</taxon>
    </lineage>
</organism>